<comment type="function">
    <text evidence="14 19">Joins adenosylcobinamide-GDP and alpha-ribazole to generate adenosylcobalamin (Ado-cobalamin). Also synthesizes adenosylcobalamin 5'-phosphate from adenosylcobinamide-GDP and alpha-ribazole 5'-phosphate.</text>
</comment>
<evidence type="ECO:0000256" key="19">
    <source>
        <dbReference type="HAMAP-Rule" id="MF_00719"/>
    </source>
</evidence>
<keyword evidence="10 19" id="KW-0812">Transmembrane</keyword>
<keyword evidence="12 19" id="KW-1133">Transmembrane helix</keyword>
<evidence type="ECO:0000256" key="1">
    <source>
        <dbReference type="ARBA" id="ARBA00001946"/>
    </source>
</evidence>
<evidence type="ECO:0000256" key="3">
    <source>
        <dbReference type="ARBA" id="ARBA00004663"/>
    </source>
</evidence>
<proteinExistence type="inferred from homology"/>
<evidence type="ECO:0000313" key="20">
    <source>
        <dbReference type="EMBL" id="WXA94967.1"/>
    </source>
</evidence>
<dbReference type="EMBL" id="CP089982">
    <property type="protein sequence ID" value="WXA94967.1"/>
    <property type="molecule type" value="Genomic_DNA"/>
</dbReference>
<dbReference type="HAMAP" id="MF_00719">
    <property type="entry name" value="CobS"/>
    <property type="match status" value="1"/>
</dbReference>
<keyword evidence="13 19" id="KW-0472">Membrane</keyword>
<organism evidence="20 21">
    <name type="scientific">Pendulispora brunnea</name>
    <dbReference type="NCBI Taxonomy" id="2905690"/>
    <lineage>
        <taxon>Bacteria</taxon>
        <taxon>Pseudomonadati</taxon>
        <taxon>Myxococcota</taxon>
        <taxon>Myxococcia</taxon>
        <taxon>Myxococcales</taxon>
        <taxon>Sorangiineae</taxon>
        <taxon>Pendulisporaceae</taxon>
        <taxon>Pendulispora</taxon>
    </lineage>
</organism>
<feature type="transmembrane region" description="Helical" evidence="19">
    <location>
        <begin position="72"/>
        <end position="90"/>
    </location>
</feature>
<evidence type="ECO:0000256" key="7">
    <source>
        <dbReference type="ARBA" id="ARBA00022475"/>
    </source>
</evidence>
<keyword evidence="11 19" id="KW-0460">Magnesium</keyword>
<sequence>MSTAVGVDGLGNAPSWLRGIRAAVTVLTRVPVGGFPYSDADWRWSAAYLPLVGTMLGALLSGVWILTVRAGLLVAAVMAVGVSLFITGAMHEDGLADTADALGGGTTRERVLAILKDSRIGAFGAAALTITLLLRVALLERLGPVAPIALVFTHGAARLGPVWLMATLPYVTDESVAKSRSIVAAGRVQVAVATGWVLVVGAALCLMDALNVFEVVSALAAAATVCMFCAFRFQARVGGITGDFLGAAEQVSECAMLLTLAIVRGGPP</sequence>
<evidence type="ECO:0000256" key="14">
    <source>
        <dbReference type="ARBA" id="ARBA00025228"/>
    </source>
</evidence>
<keyword evidence="21" id="KW-1185">Reference proteome</keyword>
<evidence type="ECO:0000313" key="21">
    <source>
        <dbReference type="Proteomes" id="UP001379533"/>
    </source>
</evidence>
<dbReference type="PANTHER" id="PTHR34148:SF1">
    <property type="entry name" value="ADENOSYLCOBINAMIDE-GDP RIBAZOLETRANSFERASE"/>
    <property type="match status" value="1"/>
</dbReference>
<comment type="catalytic activity">
    <reaction evidence="17 19">
        <text>alpha-ribazole + adenosylcob(III)inamide-GDP = adenosylcob(III)alamin + GMP + H(+)</text>
        <dbReference type="Rhea" id="RHEA:16049"/>
        <dbReference type="ChEBI" id="CHEBI:10329"/>
        <dbReference type="ChEBI" id="CHEBI:15378"/>
        <dbReference type="ChEBI" id="CHEBI:18408"/>
        <dbReference type="ChEBI" id="CHEBI:58115"/>
        <dbReference type="ChEBI" id="CHEBI:60487"/>
        <dbReference type="EC" id="2.7.8.26"/>
    </reaction>
</comment>
<reference evidence="20 21" key="1">
    <citation type="submission" date="2021-12" db="EMBL/GenBank/DDBJ databases">
        <title>Discovery of the Pendulisporaceae a myxobacterial family with distinct sporulation behavior and unique specialized metabolism.</title>
        <authorList>
            <person name="Garcia R."/>
            <person name="Popoff A."/>
            <person name="Bader C.D."/>
            <person name="Loehr J."/>
            <person name="Walesch S."/>
            <person name="Walt C."/>
            <person name="Boldt J."/>
            <person name="Bunk B."/>
            <person name="Haeckl F.J.F.P.J."/>
            <person name="Gunesch A.P."/>
            <person name="Birkelbach J."/>
            <person name="Nuebel U."/>
            <person name="Pietschmann T."/>
            <person name="Bach T."/>
            <person name="Mueller R."/>
        </authorList>
    </citation>
    <scope>NUCLEOTIDE SEQUENCE [LARGE SCALE GENOMIC DNA]</scope>
    <source>
        <strain evidence="20 21">MSr12523</strain>
    </source>
</reference>
<dbReference type="EC" id="2.7.8.26" evidence="5 19"/>
<evidence type="ECO:0000256" key="16">
    <source>
        <dbReference type="ARBA" id="ARBA00032853"/>
    </source>
</evidence>
<evidence type="ECO:0000256" key="18">
    <source>
        <dbReference type="ARBA" id="ARBA00049504"/>
    </source>
</evidence>
<feature type="transmembrane region" description="Helical" evidence="19">
    <location>
        <begin position="120"/>
        <end position="138"/>
    </location>
</feature>
<comment type="catalytic activity">
    <reaction evidence="18 19">
        <text>alpha-ribazole 5'-phosphate + adenosylcob(III)inamide-GDP = adenosylcob(III)alamin 5'-phosphate + GMP + H(+)</text>
        <dbReference type="Rhea" id="RHEA:23560"/>
        <dbReference type="ChEBI" id="CHEBI:15378"/>
        <dbReference type="ChEBI" id="CHEBI:57918"/>
        <dbReference type="ChEBI" id="CHEBI:58115"/>
        <dbReference type="ChEBI" id="CHEBI:60487"/>
        <dbReference type="ChEBI" id="CHEBI:60493"/>
        <dbReference type="EC" id="2.7.8.26"/>
    </reaction>
</comment>
<comment type="pathway">
    <text evidence="3 19">Cofactor biosynthesis; adenosylcobalamin biosynthesis; adenosylcobalamin from cob(II)yrinate a,c-diamide: step 7/7.</text>
</comment>
<evidence type="ECO:0000256" key="12">
    <source>
        <dbReference type="ARBA" id="ARBA00022989"/>
    </source>
</evidence>
<evidence type="ECO:0000256" key="8">
    <source>
        <dbReference type="ARBA" id="ARBA00022573"/>
    </source>
</evidence>
<keyword evidence="7 19" id="KW-1003">Cell membrane</keyword>
<evidence type="ECO:0000256" key="11">
    <source>
        <dbReference type="ARBA" id="ARBA00022842"/>
    </source>
</evidence>
<feature type="transmembrane region" description="Helical" evidence="19">
    <location>
        <begin position="215"/>
        <end position="233"/>
    </location>
</feature>
<gene>
    <name evidence="19" type="primary">cobS</name>
    <name evidence="20" type="ORF">LZC95_52165</name>
</gene>
<feature type="transmembrane region" description="Helical" evidence="19">
    <location>
        <begin position="46"/>
        <end position="65"/>
    </location>
</feature>
<keyword evidence="8 19" id="KW-0169">Cobalamin biosynthesis</keyword>
<evidence type="ECO:0000256" key="17">
    <source>
        <dbReference type="ARBA" id="ARBA00048623"/>
    </source>
</evidence>
<evidence type="ECO:0000256" key="4">
    <source>
        <dbReference type="ARBA" id="ARBA00010561"/>
    </source>
</evidence>
<dbReference type="Proteomes" id="UP001379533">
    <property type="component" value="Chromosome"/>
</dbReference>
<dbReference type="PANTHER" id="PTHR34148">
    <property type="entry name" value="ADENOSYLCOBINAMIDE-GDP RIBAZOLETRANSFERASE"/>
    <property type="match status" value="1"/>
</dbReference>
<dbReference type="InterPro" id="IPR003805">
    <property type="entry name" value="CobS"/>
</dbReference>
<evidence type="ECO:0000256" key="5">
    <source>
        <dbReference type="ARBA" id="ARBA00013200"/>
    </source>
</evidence>
<comment type="cofactor">
    <cofactor evidence="1 19">
        <name>Mg(2+)</name>
        <dbReference type="ChEBI" id="CHEBI:18420"/>
    </cofactor>
</comment>
<evidence type="ECO:0000256" key="13">
    <source>
        <dbReference type="ARBA" id="ARBA00023136"/>
    </source>
</evidence>
<dbReference type="RefSeq" id="WP_394845575.1">
    <property type="nucleotide sequence ID" value="NZ_CP089982.1"/>
</dbReference>
<evidence type="ECO:0000256" key="6">
    <source>
        <dbReference type="ARBA" id="ARBA00015850"/>
    </source>
</evidence>
<comment type="similarity">
    <text evidence="4 19">Belongs to the CobS family.</text>
</comment>
<dbReference type="Pfam" id="PF02654">
    <property type="entry name" value="CobS"/>
    <property type="match status" value="1"/>
</dbReference>
<evidence type="ECO:0000256" key="10">
    <source>
        <dbReference type="ARBA" id="ARBA00022692"/>
    </source>
</evidence>
<comment type="subcellular location">
    <subcellularLocation>
        <location evidence="2 19">Cell membrane</location>
        <topology evidence="2 19">Multi-pass membrane protein</topology>
    </subcellularLocation>
</comment>
<protein>
    <recommendedName>
        <fullName evidence="6 19">Adenosylcobinamide-GDP ribazoletransferase</fullName>
        <ecNumber evidence="5 19">2.7.8.26</ecNumber>
    </recommendedName>
    <alternativeName>
        <fullName evidence="16 19">Cobalamin synthase</fullName>
    </alternativeName>
    <alternativeName>
        <fullName evidence="15 19">Cobalamin-5'-phosphate synthase</fullName>
    </alternativeName>
</protein>
<evidence type="ECO:0000256" key="2">
    <source>
        <dbReference type="ARBA" id="ARBA00004651"/>
    </source>
</evidence>
<keyword evidence="9 19" id="KW-0808">Transferase</keyword>
<evidence type="ECO:0000256" key="9">
    <source>
        <dbReference type="ARBA" id="ARBA00022679"/>
    </source>
</evidence>
<accession>A0ABZ2K8F1</accession>
<feature type="transmembrane region" description="Helical" evidence="19">
    <location>
        <begin position="188"/>
        <end position="209"/>
    </location>
</feature>
<evidence type="ECO:0000256" key="15">
    <source>
        <dbReference type="ARBA" id="ARBA00032605"/>
    </source>
</evidence>
<name>A0ABZ2K8F1_9BACT</name>